<evidence type="ECO:0000313" key="2">
    <source>
        <dbReference type="Proteomes" id="UP000279275"/>
    </source>
</evidence>
<dbReference type="OrthoDB" id="4366784at2"/>
<proteinExistence type="predicted"/>
<dbReference type="Proteomes" id="UP000279275">
    <property type="component" value="Unassembled WGS sequence"/>
</dbReference>
<dbReference type="PANTHER" id="PTHR48098">
    <property type="entry name" value="ENTEROCHELIN ESTERASE-RELATED"/>
    <property type="match status" value="1"/>
</dbReference>
<dbReference type="PANTHER" id="PTHR48098:SF1">
    <property type="entry name" value="DIACYLGLYCEROL ACYLTRANSFERASE_MYCOLYLTRANSFERASE AG85A"/>
    <property type="match status" value="1"/>
</dbReference>
<evidence type="ECO:0000313" key="1">
    <source>
        <dbReference type="EMBL" id="RMI34444.1"/>
    </source>
</evidence>
<gene>
    <name evidence="1" type="ORF">EBN03_07260</name>
</gene>
<dbReference type="AlphaFoldDB" id="A0A3M2LAJ4"/>
<dbReference type="Pfam" id="PF00756">
    <property type="entry name" value="Esterase"/>
    <property type="match status" value="2"/>
</dbReference>
<sequence length="360" mass="38289">MQGKAVRSIRDRKRGTRSGWMKRTVAGLAAGLAMPLAMDAVVAAPAHAALDPNGFDFWVDSSMGPIKSRVFPAADGNTSRVVYLLDGERAQDDDSGWEINTSASQALTAANINVVMPVGGQSSFYADWAGPSSFFGLGTGSAGGSVDAGSGTFGSSGWQNQSGKGNNKYMWESFLTDTLKQALHDRLGFSRANNGIIGLSMSGPSAFTLAAFHPDQFDYAASLSGPLNLSGPGMREFLRLAMLAAGGYNTDSMAPPFSANYVRMDPFVQAPKLVGNNTRLWVSAASGIPGPGDVSNIMDLIQGTPIEAVTLANTRMFQLRMDSLGYHNVTYDFPPSGVHNWRNWEAELDRMIPDLSANIG</sequence>
<dbReference type="InterPro" id="IPR000801">
    <property type="entry name" value="Esterase-like"/>
</dbReference>
<dbReference type="SUPFAM" id="SSF53474">
    <property type="entry name" value="alpha/beta-Hydrolases"/>
    <property type="match status" value="1"/>
</dbReference>
<name>A0A3M2LAJ4_9NOCA</name>
<dbReference type="GO" id="GO:0016747">
    <property type="term" value="F:acyltransferase activity, transferring groups other than amino-acyl groups"/>
    <property type="evidence" value="ECO:0007669"/>
    <property type="project" value="TreeGrafter"/>
</dbReference>
<organism evidence="1 2">
    <name type="scientific">Nocardia stercoris</name>
    <dbReference type="NCBI Taxonomy" id="2483361"/>
    <lineage>
        <taxon>Bacteria</taxon>
        <taxon>Bacillati</taxon>
        <taxon>Actinomycetota</taxon>
        <taxon>Actinomycetes</taxon>
        <taxon>Mycobacteriales</taxon>
        <taxon>Nocardiaceae</taxon>
        <taxon>Nocardia</taxon>
    </lineage>
</organism>
<dbReference type="Gene3D" id="3.40.50.1820">
    <property type="entry name" value="alpha/beta hydrolase"/>
    <property type="match status" value="1"/>
</dbReference>
<dbReference type="EMBL" id="RFFH01000002">
    <property type="protein sequence ID" value="RMI34444.1"/>
    <property type="molecule type" value="Genomic_DNA"/>
</dbReference>
<comment type="caution">
    <text evidence="1">The sequence shown here is derived from an EMBL/GenBank/DDBJ whole genome shotgun (WGS) entry which is preliminary data.</text>
</comment>
<accession>A0A3M2LAJ4</accession>
<dbReference type="InterPro" id="IPR029058">
    <property type="entry name" value="AB_hydrolase_fold"/>
</dbReference>
<protein>
    <submittedName>
        <fullName evidence="1">Esterase family protein</fullName>
    </submittedName>
</protein>
<keyword evidence="2" id="KW-1185">Reference proteome</keyword>
<reference evidence="1 2" key="1">
    <citation type="submission" date="2018-10" db="EMBL/GenBank/DDBJ databases">
        <title>Isolation from cow dung.</title>
        <authorList>
            <person name="Ling L."/>
        </authorList>
    </citation>
    <scope>NUCLEOTIDE SEQUENCE [LARGE SCALE GENOMIC DNA]</scope>
    <source>
        <strain evidence="1 2">NEAU-LL90</strain>
    </source>
</reference>
<dbReference type="InterPro" id="IPR050583">
    <property type="entry name" value="Mycobacterial_A85_antigen"/>
</dbReference>